<dbReference type="GeneID" id="32894394"/>
<keyword evidence="2" id="KW-0949">S-adenosyl-L-methionine</keyword>
<evidence type="ECO:0000256" key="2">
    <source>
        <dbReference type="ARBA" id="ARBA00022691"/>
    </source>
</evidence>
<evidence type="ECO:0000256" key="1">
    <source>
        <dbReference type="ARBA" id="ARBA00022679"/>
    </source>
</evidence>
<dbReference type="InterPro" id="IPR026669">
    <property type="entry name" value="Arsenite_MeTrfase-like"/>
</dbReference>
<keyword evidence="10" id="KW-0489">Methyltransferase</keyword>
<dbReference type="AlphaFoldDB" id="A0A2Z2HS37"/>
<evidence type="ECO:0000256" key="8">
    <source>
        <dbReference type="ARBA" id="ARBA00048428"/>
    </source>
</evidence>
<sequence length="257" mass="27633">MSDTLDTAKLEREVTSMYRDVATAGDAEFHFETGRELADRLGYDPVDLEYVPDAAIDSFAGVGNPFDLAALEAGETVLDLGSGSGMDAFVAAMQVTETGTVTGVDMTPEQVAKSRTLAAEHGFHNVEIREGYIEDLPFDDESFDVVISNGVINLSAEKGRVFEEAVRVLRPEGRLAIADIVSEEQLPASIKSDADLWAACIGGAEHVDRYTDVVEAAGVDVTAVVENDDYEFTSERATNACETYGVKSCSVSGRKRD</sequence>
<accession>A0A2Z2HS37</accession>
<dbReference type="CDD" id="cd02440">
    <property type="entry name" value="AdoMet_MTases"/>
    <property type="match status" value="1"/>
</dbReference>
<evidence type="ECO:0000259" key="9">
    <source>
        <dbReference type="Pfam" id="PF13847"/>
    </source>
</evidence>
<dbReference type="GO" id="GO:0030791">
    <property type="term" value="F:arsenite methyltransferase activity"/>
    <property type="evidence" value="ECO:0007669"/>
    <property type="project" value="UniProtKB-EC"/>
</dbReference>
<reference evidence="11" key="1">
    <citation type="submission" date="2017-02" db="EMBL/GenBank/DDBJ databases">
        <title>Natronthermophilus aegyptiacus gen. nov.,sp. nov., an aerobic, extremely halophilic alkalithermophilic archaeon isolated from the athalassohaline Wadi An Natrun, Egypt.</title>
        <authorList>
            <person name="Zhao B."/>
        </authorList>
    </citation>
    <scope>NUCLEOTIDE SEQUENCE [LARGE SCALE GENOMIC DNA]</scope>
    <source>
        <strain evidence="11">JW/NM-HA 15</strain>
    </source>
</reference>
<proteinExistence type="inferred from homology"/>
<dbReference type="InterPro" id="IPR029063">
    <property type="entry name" value="SAM-dependent_MTases_sf"/>
</dbReference>
<keyword evidence="1 10" id="KW-0808">Transferase</keyword>
<dbReference type="Gene3D" id="3.40.50.150">
    <property type="entry name" value="Vaccinia Virus protein VP39"/>
    <property type="match status" value="1"/>
</dbReference>
<evidence type="ECO:0000256" key="6">
    <source>
        <dbReference type="ARBA" id="ARBA00047941"/>
    </source>
</evidence>
<dbReference type="GO" id="GO:0032259">
    <property type="term" value="P:methylation"/>
    <property type="evidence" value="ECO:0007669"/>
    <property type="project" value="UniProtKB-KW"/>
</dbReference>
<evidence type="ECO:0000313" key="11">
    <source>
        <dbReference type="Proteomes" id="UP000250088"/>
    </source>
</evidence>
<dbReference type="RefSeq" id="WP_086888388.1">
    <property type="nucleotide sequence ID" value="NZ_CP019893.1"/>
</dbReference>
<dbReference type="Proteomes" id="UP000250088">
    <property type="component" value="Chromosome"/>
</dbReference>
<protein>
    <recommendedName>
        <fullName evidence="5">Arsenite methyltransferase</fullName>
        <ecNumber evidence="4">2.1.1.137</ecNumber>
    </recommendedName>
</protein>
<dbReference type="PANTHER" id="PTHR43675:SF8">
    <property type="entry name" value="ARSENITE METHYLTRANSFERASE"/>
    <property type="match status" value="1"/>
</dbReference>
<dbReference type="InterPro" id="IPR025714">
    <property type="entry name" value="Methyltranfer_dom"/>
</dbReference>
<dbReference type="SUPFAM" id="SSF53335">
    <property type="entry name" value="S-adenosyl-L-methionine-dependent methyltransferases"/>
    <property type="match status" value="1"/>
</dbReference>
<keyword evidence="11" id="KW-1185">Reference proteome</keyword>
<dbReference type="KEGG" id="naj:B1756_09905"/>
<comment type="catalytic activity">
    <reaction evidence="8">
        <text>arsenic triglutathione + 3 [thioredoxin]-dithiol + 3 S-adenosyl-L-methionine = trimethylarsine + 3 [thioredoxin]-disulfide + 3 glutathione + 3 S-adenosyl-L-homocysteine + 3 H(+)</text>
        <dbReference type="Rhea" id="RHEA:69432"/>
        <dbReference type="Rhea" id="RHEA-COMP:10698"/>
        <dbReference type="Rhea" id="RHEA-COMP:10700"/>
        <dbReference type="ChEBI" id="CHEBI:15378"/>
        <dbReference type="ChEBI" id="CHEBI:27130"/>
        <dbReference type="ChEBI" id="CHEBI:29950"/>
        <dbReference type="ChEBI" id="CHEBI:50058"/>
        <dbReference type="ChEBI" id="CHEBI:57856"/>
        <dbReference type="ChEBI" id="CHEBI:57925"/>
        <dbReference type="ChEBI" id="CHEBI:59789"/>
        <dbReference type="ChEBI" id="CHEBI:183640"/>
        <dbReference type="EC" id="2.1.1.137"/>
    </reaction>
</comment>
<evidence type="ECO:0000256" key="7">
    <source>
        <dbReference type="ARBA" id="ARBA00047943"/>
    </source>
</evidence>
<dbReference type="PANTHER" id="PTHR43675">
    <property type="entry name" value="ARSENITE METHYLTRANSFERASE"/>
    <property type="match status" value="1"/>
</dbReference>
<evidence type="ECO:0000256" key="4">
    <source>
        <dbReference type="ARBA" id="ARBA00034521"/>
    </source>
</evidence>
<dbReference type="Pfam" id="PF13847">
    <property type="entry name" value="Methyltransf_31"/>
    <property type="match status" value="1"/>
</dbReference>
<comment type="catalytic activity">
    <reaction evidence="6">
        <text>arsenic triglutathione + [thioredoxin]-dithiol + S-adenosyl-L-methionine + 2 H2O = methylarsonous acid + [thioredoxin]-disulfide + 3 glutathione + S-adenosyl-L-homocysteine + H(+)</text>
        <dbReference type="Rhea" id="RHEA:69460"/>
        <dbReference type="Rhea" id="RHEA-COMP:10698"/>
        <dbReference type="Rhea" id="RHEA-COMP:10700"/>
        <dbReference type="ChEBI" id="CHEBI:15377"/>
        <dbReference type="ChEBI" id="CHEBI:15378"/>
        <dbReference type="ChEBI" id="CHEBI:17826"/>
        <dbReference type="ChEBI" id="CHEBI:29950"/>
        <dbReference type="ChEBI" id="CHEBI:50058"/>
        <dbReference type="ChEBI" id="CHEBI:57856"/>
        <dbReference type="ChEBI" id="CHEBI:57925"/>
        <dbReference type="ChEBI" id="CHEBI:59789"/>
        <dbReference type="ChEBI" id="CHEBI:183640"/>
        <dbReference type="EC" id="2.1.1.137"/>
    </reaction>
</comment>
<name>A0A2Z2HS37_9EURY</name>
<comment type="similarity">
    <text evidence="3">Belongs to the methyltransferase superfamily. Arsenite methyltransferase family.</text>
</comment>
<comment type="catalytic activity">
    <reaction evidence="7">
        <text>arsenic triglutathione + 2 [thioredoxin]-dithiol + 2 S-adenosyl-L-methionine + H2O = dimethylarsinous acid + 2 [thioredoxin]-disulfide + 3 glutathione + 2 S-adenosyl-L-homocysteine + 2 H(+)</text>
        <dbReference type="Rhea" id="RHEA:69464"/>
        <dbReference type="Rhea" id="RHEA-COMP:10698"/>
        <dbReference type="Rhea" id="RHEA-COMP:10700"/>
        <dbReference type="ChEBI" id="CHEBI:15377"/>
        <dbReference type="ChEBI" id="CHEBI:15378"/>
        <dbReference type="ChEBI" id="CHEBI:23808"/>
        <dbReference type="ChEBI" id="CHEBI:29950"/>
        <dbReference type="ChEBI" id="CHEBI:50058"/>
        <dbReference type="ChEBI" id="CHEBI:57856"/>
        <dbReference type="ChEBI" id="CHEBI:57925"/>
        <dbReference type="ChEBI" id="CHEBI:59789"/>
        <dbReference type="ChEBI" id="CHEBI:183640"/>
        <dbReference type="EC" id="2.1.1.137"/>
    </reaction>
</comment>
<evidence type="ECO:0000256" key="5">
    <source>
        <dbReference type="ARBA" id="ARBA00034545"/>
    </source>
</evidence>
<dbReference type="EMBL" id="CP019893">
    <property type="protein sequence ID" value="ARS90011.1"/>
    <property type="molecule type" value="Genomic_DNA"/>
</dbReference>
<dbReference type="OrthoDB" id="57427at2157"/>
<dbReference type="EC" id="2.1.1.137" evidence="4"/>
<organism evidence="10 11">
    <name type="scientific">Natrarchaeobaculum aegyptiacum</name>
    <dbReference type="NCBI Taxonomy" id="745377"/>
    <lineage>
        <taxon>Archaea</taxon>
        <taxon>Methanobacteriati</taxon>
        <taxon>Methanobacteriota</taxon>
        <taxon>Stenosarchaea group</taxon>
        <taxon>Halobacteria</taxon>
        <taxon>Halobacteriales</taxon>
        <taxon>Natrialbaceae</taxon>
        <taxon>Natrarchaeobaculum</taxon>
    </lineage>
</organism>
<evidence type="ECO:0000256" key="3">
    <source>
        <dbReference type="ARBA" id="ARBA00034487"/>
    </source>
</evidence>
<feature type="domain" description="Methyltransferase" evidence="9">
    <location>
        <begin position="72"/>
        <end position="218"/>
    </location>
</feature>
<gene>
    <name evidence="10" type="ORF">B1756_09905</name>
</gene>
<evidence type="ECO:0000313" key="10">
    <source>
        <dbReference type="EMBL" id="ARS90011.1"/>
    </source>
</evidence>